<reference evidence="1 2" key="1">
    <citation type="submission" date="2019-02" db="EMBL/GenBank/DDBJ databases">
        <title>Deep-cultivation of Planctomycetes and their phenomic and genomic characterization uncovers novel biology.</title>
        <authorList>
            <person name="Wiegand S."/>
            <person name="Jogler M."/>
            <person name="Boedeker C."/>
            <person name="Pinto D."/>
            <person name="Vollmers J."/>
            <person name="Rivas-Marin E."/>
            <person name="Kohn T."/>
            <person name="Peeters S.H."/>
            <person name="Heuer A."/>
            <person name="Rast P."/>
            <person name="Oberbeckmann S."/>
            <person name="Bunk B."/>
            <person name="Jeske O."/>
            <person name="Meyerdierks A."/>
            <person name="Storesund J.E."/>
            <person name="Kallscheuer N."/>
            <person name="Luecker S."/>
            <person name="Lage O.M."/>
            <person name="Pohl T."/>
            <person name="Merkel B.J."/>
            <person name="Hornburger P."/>
            <person name="Mueller R.-W."/>
            <person name="Bruemmer F."/>
            <person name="Labrenz M."/>
            <person name="Spormann A.M."/>
            <person name="Op den Camp H."/>
            <person name="Overmann J."/>
            <person name="Amann R."/>
            <person name="Jetten M.S.M."/>
            <person name="Mascher T."/>
            <person name="Medema M.H."/>
            <person name="Devos D.P."/>
            <person name="Kaster A.-K."/>
            <person name="Ovreas L."/>
            <person name="Rohde M."/>
            <person name="Galperin M.Y."/>
            <person name="Jogler C."/>
        </authorList>
    </citation>
    <scope>NUCLEOTIDE SEQUENCE [LARGE SCALE GENOMIC DNA]</scope>
    <source>
        <strain evidence="1 2">KS4</strain>
    </source>
</reference>
<organism evidence="1 2">
    <name type="scientific">Poriferisphaera corsica</name>
    <dbReference type="NCBI Taxonomy" id="2528020"/>
    <lineage>
        <taxon>Bacteria</taxon>
        <taxon>Pseudomonadati</taxon>
        <taxon>Planctomycetota</taxon>
        <taxon>Phycisphaerae</taxon>
        <taxon>Phycisphaerales</taxon>
        <taxon>Phycisphaeraceae</taxon>
        <taxon>Poriferisphaera</taxon>
    </lineage>
</organism>
<gene>
    <name evidence="1" type="ORF">KS4_30160</name>
</gene>
<sequence>MGRDHRKLRAFEAADTLAQVVYKETADYPEEGIKDILRHAAIRVPTNIVDGCARSTMREYINCLTVAFGALREVGYLVELSEKLEYIDEDRFDVMNDAYDESAKLLAGLIRSLKERKSE</sequence>
<dbReference type="RefSeq" id="WP_145079505.1">
    <property type="nucleotide sequence ID" value="NZ_CP036425.1"/>
</dbReference>
<dbReference type="InterPro" id="IPR012657">
    <property type="entry name" value="23S_rRNA-intervening_sequence"/>
</dbReference>
<evidence type="ECO:0008006" key="3">
    <source>
        <dbReference type="Google" id="ProtNLM"/>
    </source>
</evidence>
<dbReference type="Gene3D" id="1.20.1440.60">
    <property type="entry name" value="23S rRNA-intervening sequence"/>
    <property type="match status" value="1"/>
</dbReference>
<keyword evidence="2" id="KW-1185">Reference proteome</keyword>
<dbReference type="OrthoDB" id="276165at2"/>
<dbReference type="PANTHER" id="PTHR38471:SF2">
    <property type="entry name" value="FOUR HELIX BUNDLE PROTEIN"/>
    <property type="match status" value="1"/>
</dbReference>
<dbReference type="SUPFAM" id="SSF158446">
    <property type="entry name" value="IVS-encoded protein-like"/>
    <property type="match status" value="1"/>
</dbReference>
<proteinExistence type="predicted"/>
<accession>A0A517YXK1</accession>
<dbReference type="PANTHER" id="PTHR38471">
    <property type="entry name" value="FOUR HELIX BUNDLE PROTEIN"/>
    <property type="match status" value="1"/>
</dbReference>
<evidence type="ECO:0000313" key="1">
    <source>
        <dbReference type="EMBL" id="QDU34939.1"/>
    </source>
</evidence>
<evidence type="ECO:0000313" key="2">
    <source>
        <dbReference type="Proteomes" id="UP000317369"/>
    </source>
</evidence>
<dbReference type="Proteomes" id="UP000317369">
    <property type="component" value="Chromosome"/>
</dbReference>
<dbReference type="AlphaFoldDB" id="A0A517YXK1"/>
<dbReference type="CDD" id="cd16377">
    <property type="entry name" value="23S_rRNA_IVP_like"/>
    <property type="match status" value="1"/>
</dbReference>
<dbReference type="KEGG" id="pcor:KS4_30160"/>
<name>A0A517YXK1_9BACT</name>
<dbReference type="InterPro" id="IPR036583">
    <property type="entry name" value="23S_rRNA_IVS_sf"/>
</dbReference>
<dbReference type="EMBL" id="CP036425">
    <property type="protein sequence ID" value="QDU34939.1"/>
    <property type="molecule type" value="Genomic_DNA"/>
</dbReference>
<dbReference type="Pfam" id="PF05635">
    <property type="entry name" value="23S_rRNA_IVP"/>
    <property type="match status" value="1"/>
</dbReference>
<dbReference type="NCBIfam" id="TIGR02436">
    <property type="entry name" value="four helix bundle protein"/>
    <property type="match status" value="1"/>
</dbReference>
<protein>
    <recommendedName>
        <fullName evidence="3">Four helix bundle protein</fullName>
    </recommendedName>
</protein>